<dbReference type="Proteomes" id="UP001295420">
    <property type="component" value="Unassembled WGS sequence"/>
</dbReference>
<gene>
    <name evidence="1" type="ORF">THF1D04_90035</name>
</gene>
<proteinExistence type="predicted"/>
<evidence type="ECO:0000313" key="2">
    <source>
        <dbReference type="Proteomes" id="UP001295420"/>
    </source>
</evidence>
<reference evidence="1" key="1">
    <citation type="submission" date="2022-01" db="EMBL/GenBank/DDBJ databases">
        <authorList>
            <person name="Lagorce A."/>
        </authorList>
    </citation>
    <scope>NUCLEOTIDE SEQUENCE</scope>
    <source>
        <strain evidence="1">Th15_F1_D04</strain>
    </source>
</reference>
<organism evidence="1 2">
    <name type="scientific">Vibrio owensii</name>
    <dbReference type="NCBI Taxonomy" id="696485"/>
    <lineage>
        <taxon>Bacteria</taxon>
        <taxon>Pseudomonadati</taxon>
        <taxon>Pseudomonadota</taxon>
        <taxon>Gammaproteobacteria</taxon>
        <taxon>Vibrionales</taxon>
        <taxon>Vibrionaceae</taxon>
        <taxon>Vibrio</taxon>
    </lineage>
</organism>
<protein>
    <submittedName>
        <fullName evidence="1">Uncharacterized protein</fullName>
    </submittedName>
</protein>
<sequence length="40" mass="4458">MSVFMHIKSKEHEIIFGVDKQAAQIICQKNASINLSIGEV</sequence>
<dbReference type="EMBL" id="CAKMTQ010000075">
    <property type="protein sequence ID" value="CAH1542972.1"/>
    <property type="molecule type" value="Genomic_DNA"/>
</dbReference>
<accession>A0AAU9QE74</accession>
<name>A0AAU9QE74_9VIBR</name>
<dbReference type="AlphaFoldDB" id="A0AAU9QE74"/>
<evidence type="ECO:0000313" key="1">
    <source>
        <dbReference type="EMBL" id="CAH1542972.1"/>
    </source>
</evidence>
<comment type="caution">
    <text evidence="1">The sequence shown here is derived from an EMBL/GenBank/DDBJ whole genome shotgun (WGS) entry which is preliminary data.</text>
</comment>